<dbReference type="OrthoDB" id="5376590at2759"/>
<dbReference type="GO" id="GO:0070224">
    <property type="term" value="F:sulfide:quinone oxidoreductase activity"/>
    <property type="evidence" value="ECO:0007669"/>
    <property type="project" value="TreeGrafter"/>
</dbReference>
<protein>
    <recommendedName>
        <fullName evidence="3">FAD/NAD(P)-binding domain-containing protein</fullName>
    </recommendedName>
</protein>
<proteinExistence type="predicted"/>
<comment type="caution">
    <text evidence="1">The sequence shown here is derived from an EMBL/GenBank/DDBJ whole genome shotgun (WGS) entry which is preliminary data.</text>
</comment>
<reference evidence="1" key="1">
    <citation type="submission" date="2023-01" db="EMBL/GenBank/DDBJ databases">
        <title>Genome assembly of the deep-sea coral Lophelia pertusa.</title>
        <authorList>
            <person name="Herrera S."/>
            <person name="Cordes E."/>
        </authorList>
    </citation>
    <scope>NUCLEOTIDE SEQUENCE</scope>
    <source>
        <strain evidence="1">USNM1676648</strain>
        <tissue evidence="1">Polyp</tissue>
    </source>
</reference>
<evidence type="ECO:0000313" key="2">
    <source>
        <dbReference type="Proteomes" id="UP001163046"/>
    </source>
</evidence>
<dbReference type="SUPFAM" id="SSF51905">
    <property type="entry name" value="FAD/NAD(P)-binding domain"/>
    <property type="match status" value="1"/>
</dbReference>
<dbReference type="Proteomes" id="UP001163046">
    <property type="component" value="Unassembled WGS sequence"/>
</dbReference>
<accession>A0A9X0CCV3</accession>
<dbReference type="GO" id="GO:0005739">
    <property type="term" value="C:mitochondrion"/>
    <property type="evidence" value="ECO:0007669"/>
    <property type="project" value="TreeGrafter"/>
</dbReference>
<organism evidence="1 2">
    <name type="scientific">Desmophyllum pertusum</name>
    <dbReference type="NCBI Taxonomy" id="174260"/>
    <lineage>
        <taxon>Eukaryota</taxon>
        <taxon>Metazoa</taxon>
        <taxon>Cnidaria</taxon>
        <taxon>Anthozoa</taxon>
        <taxon>Hexacorallia</taxon>
        <taxon>Scleractinia</taxon>
        <taxon>Caryophylliina</taxon>
        <taxon>Caryophylliidae</taxon>
        <taxon>Desmophyllum</taxon>
    </lineage>
</organism>
<dbReference type="PANTHER" id="PTHR10632:SF2">
    <property type="entry name" value="SULFIDE:QUINONE OXIDOREDUCTASE, MITOCHONDRIAL"/>
    <property type="match status" value="1"/>
</dbReference>
<dbReference type="GO" id="GO:0071949">
    <property type="term" value="F:FAD binding"/>
    <property type="evidence" value="ECO:0007669"/>
    <property type="project" value="TreeGrafter"/>
</dbReference>
<name>A0A9X0CCV3_9CNID</name>
<gene>
    <name evidence="1" type="ORF">OS493_034543</name>
</gene>
<keyword evidence="2" id="KW-1185">Reference proteome</keyword>
<evidence type="ECO:0008006" key="3">
    <source>
        <dbReference type="Google" id="ProtNLM"/>
    </source>
</evidence>
<dbReference type="Gene3D" id="3.50.50.100">
    <property type="match status" value="1"/>
</dbReference>
<dbReference type="InterPro" id="IPR015904">
    <property type="entry name" value="Sulphide_quinone_reductase"/>
</dbReference>
<dbReference type="EMBL" id="MU827826">
    <property type="protein sequence ID" value="KAJ7321489.1"/>
    <property type="molecule type" value="Genomic_DNA"/>
</dbReference>
<dbReference type="PANTHER" id="PTHR10632">
    <property type="entry name" value="SULFIDE:QUINONE OXIDOREDUCTASE"/>
    <property type="match status" value="1"/>
</dbReference>
<sequence length="154" mass="16980">MGPPDCLLGSPISDKTGFVDVDKITMRHKKYTNIFAIGDCANSPNGKTAAAVAGQTGVIKANLFALLDGRPMPAQYNGYTSCPLVTGYGKLILAEFDYDGNPLETFPFDQGKERYTMYYMKKDILPEVYWNGLVRGLWPGVTPLRRALHLGLKK</sequence>
<evidence type="ECO:0000313" key="1">
    <source>
        <dbReference type="EMBL" id="KAJ7321489.1"/>
    </source>
</evidence>
<dbReference type="AlphaFoldDB" id="A0A9X0CCV3"/>
<dbReference type="InterPro" id="IPR036188">
    <property type="entry name" value="FAD/NAD-bd_sf"/>
</dbReference>
<dbReference type="GO" id="GO:0070221">
    <property type="term" value="P:sulfide oxidation, using sulfide:quinone oxidoreductase"/>
    <property type="evidence" value="ECO:0007669"/>
    <property type="project" value="TreeGrafter"/>
</dbReference>